<dbReference type="InterPro" id="IPR000515">
    <property type="entry name" value="MetI-like"/>
</dbReference>
<evidence type="ECO:0000313" key="10">
    <source>
        <dbReference type="Proteomes" id="UP000564644"/>
    </source>
</evidence>
<name>A0A7X0SNP9_9BACL</name>
<dbReference type="GO" id="GO:0055085">
    <property type="term" value="P:transmembrane transport"/>
    <property type="evidence" value="ECO:0007669"/>
    <property type="project" value="InterPro"/>
</dbReference>
<dbReference type="EMBL" id="JACJVO010000025">
    <property type="protein sequence ID" value="MBB6733276.1"/>
    <property type="molecule type" value="Genomic_DNA"/>
</dbReference>
<gene>
    <name evidence="9" type="ORF">H7C18_20345</name>
</gene>
<evidence type="ECO:0000313" key="9">
    <source>
        <dbReference type="EMBL" id="MBB6733276.1"/>
    </source>
</evidence>
<sequence length="292" mass="32727">MKQKNAGRLFESLNITLLFILAVLCLAPLLHIVSLSLSSGTEITSGRVTIFPRGFNIESYQQMLQDVSMFRSLLFTVVLTVTFTVLCMLMTILAAYPLTKKGLKGRKFILYFIVLTMYFGGGVIPDYMLTKGLHLLNSMWALILPGLISPFYMIIMMSFFRSIPQGLEEAAEIDGASFNGILMRIILPLSVPVLVTLSLFYAVGRWNGFSDSLYYITDPKLYPLQLKLYQIVMNSMLVGQDAAERLSQLENPILPESLKAASIIFSIVPIVIVYPWLQKYFVTGTMLGSVKE</sequence>
<keyword evidence="5 7" id="KW-1133">Transmembrane helix</keyword>
<comment type="subcellular location">
    <subcellularLocation>
        <location evidence="1 7">Cell membrane</location>
        <topology evidence="1 7">Multi-pass membrane protein</topology>
    </subcellularLocation>
</comment>
<organism evidence="9 10">
    <name type="scientific">Cohnella zeiphila</name>
    <dbReference type="NCBI Taxonomy" id="2761120"/>
    <lineage>
        <taxon>Bacteria</taxon>
        <taxon>Bacillati</taxon>
        <taxon>Bacillota</taxon>
        <taxon>Bacilli</taxon>
        <taxon>Bacillales</taxon>
        <taxon>Paenibacillaceae</taxon>
        <taxon>Cohnella</taxon>
    </lineage>
</organism>
<comment type="caution">
    <text evidence="9">The sequence shown here is derived from an EMBL/GenBank/DDBJ whole genome shotgun (WGS) entry which is preliminary data.</text>
</comment>
<keyword evidence="6 7" id="KW-0472">Membrane</keyword>
<keyword evidence="4 7" id="KW-0812">Transmembrane</keyword>
<dbReference type="CDD" id="cd06261">
    <property type="entry name" value="TM_PBP2"/>
    <property type="match status" value="1"/>
</dbReference>
<evidence type="ECO:0000256" key="6">
    <source>
        <dbReference type="ARBA" id="ARBA00023136"/>
    </source>
</evidence>
<dbReference type="SUPFAM" id="SSF161098">
    <property type="entry name" value="MetI-like"/>
    <property type="match status" value="1"/>
</dbReference>
<keyword evidence="2 7" id="KW-0813">Transport</keyword>
<dbReference type="PANTHER" id="PTHR43744">
    <property type="entry name" value="ABC TRANSPORTER PERMEASE PROTEIN MG189-RELATED-RELATED"/>
    <property type="match status" value="1"/>
</dbReference>
<dbReference type="Proteomes" id="UP000564644">
    <property type="component" value="Unassembled WGS sequence"/>
</dbReference>
<reference evidence="9 10" key="1">
    <citation type="submission" date="2020-08" db="EMBL/GenBank/DDBJ databases">
        <title>Cohnella phylogeny.</title>
        <authorList>
            <person name="Dunlap C."/>
        </authorList>
    </citation>
    <scope>NUCLEOTIDE SEQUENCE [LARGE SCALE GENOMIC DNA]</scope>
    <source>
        <strain evidence="9 10">CBP 2801</strain>
    </source>
</reference>
<evidence type="ECO:0000256" key="7">
    <source>
        <dbReference type="RuleBase" id="RU363032"/>
    </source>
</evidence>
<feature type="domain" description="ABC transmembrane type-1" evidence="8">
    <location>
        <begin position="73"/>
        <end position="276"/>
    </location>
</feature>
<dbReference type="Gene3D" id="1.10.3720.10">
    <property type="entry name" value="MetI-like"/>
    <property type="match status" value="1"/>
</dbReference>
<feature type="transmembrane region" description="Helical" evidence="7">
    <location>
        <begin position="12"/>
        <end position="33"/>
    </location>
</feature>
<evidence type="ECO:0000256" key="5">
    <source>
        <dbReference type="ARBA" id="ARBA00022989"/>
    </source>
</evidence>
<evidence type="ECO:0000259" key="8">
    <source>
        <dbReference type="PROSITE" id="PS50928"/>
    </source>
</evidence>
<dbReference type="RefSeq" id="WP_185130942.1">
    <property type="nucleotide sequence ID" value="NZ_JACJVO010000025.1"/>
</dbReference>
<keyword evidence="10" id="KW-1185">Reference proteome</keyword>
<comment type="similarity">
    <text evidence="7">Belongs to the binding-protein-dependent transport system permease family.</text>
</comment>
<dbReference type="PROSITE" id="PS50928">
    <property type="entry name" value="ABC_TM1"/>
    <property type="match status" value="1"/>
</dbReference>
<dbReference type="Pfam" id="PF00528">
    <property type="entry name" value="BPD_transp_1"/>
    <property type="match status" value="1"/>
</dbReference>
<dbReference type="PANTHER" id="PTHR43744:SF9">
    <property type="entry name" value="POLYGALACTURONAN_RHAMNOGALACTURONAN TRANSPORT SYSTEM PERMEASE PROTEIN YTCP"/>
    <property type="match status" value="1"/>
</dbReference>
<dbReference type="GO" id="GO:0005886">
    <property type="term" value="C:plasma membrane"/>
    <property type="evidence" value="ECO:0007669"/>
    <property type="project" value="UniProtKB-SubCell"/>
</dbReference>
<accession>A0A7X0SNP9</accession>
<evidence type="ECO:0000256" key="4">
    <source>
        <dbReference type="ARBA" id="ARBA00022692"/>
    </source>
</evidence>
<evidence type="ECO:0000256" key="2">
    <source>
        <dbReference type="ARBA" id="ARBA00022448"/>
    </source>
</evidence>
<evidence type="ECO:0000256" key="3">
    <source>
        <dbReference type="ARBA" id="ARBA00022475"/>
    </source>
</evidence>
<feature type="transmembrane region" description="Helical" evidence="7">
    <location>
        <begin position="258"/>
        <end position="277"/>
    </location>
</feature>
<dbReference type="AlphaFoldDB" id="A0A7X0SNP9"/>
<feature type="transmembrane region" description="Helical" evidence="7">
    <location>
        <begin position="140"/>
        <end position="160"/>
    </location>
</feature>
<evidence type="ECO:0000256" key="1">
    <source>
        <dbReference type="ARBA" id="ARBA00004651"/>
    </source>
</evidence>
<dbReference type="InterPro" id="IPR035906">
    <property type="entry name" value="MetI-like_sf"/>
</dbReference>
<proteinExistence type="inferred from homology"/>
<feature type="transmembrane region" description="Helical" evidence="7">
    <location>
        <begin position="181"/>
        <end position="203"/>
    </location>
</feature>
<feature type="transmembrane region" description="Helical" evidence="7">
    <location>
        <begin position="108"/>
        <end position="128"/>
    </location>
</feature>
<feature type="transmembrane region" description="Helical" evidence="7">
    <location>
        <begin position="73"/>
        <end position="96"/>
    </location>
</feature>
<keyword evidence="3" id="KW-1003">Cell membrane</keyword>
<protein>
    <submittedName>
        <fullName evidence="9">Carbohydrate ABC transporter permease</fullName>
    </submittedName>
</protein>